<evidence type="ECO:0000313" key="3">
    <source>
        <dbReference type="EMBL" id="QDU75959.1"/>
    </source>
</evidence>
<feature type="chain" id="PRO_5022031627" evidence="1">
    <location>
        <begin position="20"/>
        <end position="651"/>
    </location>
</feature>
<dbReference type="InterPro" id="IPR036866">
    <property type="entry name" value="RibonucZ/Hydroxyglut_hydro"/>
</dbReference>
<dbReference type="GO" id="GO:0004416">
    <property type="term" value="F:hydroxyacylglutathione hydrolase activity"/>
    <property type="evidence" value="ECO:0007669"/>
    <property type="project" value="UniProtKB-EC"/>
</dbReference>
<evidence type="ECO:0000313" key="4">
    <source>
        <dbReference type="Proteomes" id="UP000318626"/>
    </source>
</evidence>
<dbReference type="CDD" id="cd06262">
    <property type="entry name" value="metallo-hydrolase-like_MBL-fold"/>
    <property type="match status" value="1"/>
</dbReference>
<feature type="domain" description="Metallo-beta-lactamase" evidence="2">
    <location>
        <begin position="307"/>
        <end position="503"/>
    </location>
</feature>
<dbReference type="Proteomes" id="UP000318626">
    <property type="component" value="Chromosome"/>
</dbReference>
<feature type="signal peptide" evidence="1">
    <location>
        <begin position="1"/>
        <end position="19"/>
    </location>
</feature>
<dbReference type="PANTHER" id="PTHR23131">
    <property type="entry name" value="ENDORIBONUCLEASE LACTB2"/>
    <property type="match status" value="1"/>
</dbReference>
<evidence type="ECO:0000259" key="2">
    <source>
        <dbReference type="SMART" id="SM00849"/>
    </source>
</evidence>
<dbReference type="InterPro" id="IPR050662">
    <property type="entry name" value="Sec-metab_biosynth-thioest"/>
</dbReference>
<accession>A0A518C9Q7</accession>
<dbReference type="OrthoDB" id="9761531at2"/>
<dbReference type="RefSeq" id="WP_144973713.1">
    <property type="nucleotide sequence ID" value="NZ_CP036289.1"/>
</dbReference>
<dbReference type="Gene3D" id="3.60.15.10">
    <property type="entry name" value="Ribonuclease Z/Hydroxyacylglutathione hydrolase-like"/>
    <property type="match status" value="2"/>
</dbReference>
<sequence precursor="true">MQKLLGLLLSFWLATACLANPMPPGLSQPLPESFPELYQFTDTCHVYILKHDADALLINVGAGQLFDVLPKIGIKRVDKILLNNHHRENLQGFARVDTSATEVSASKIEAEILQSPASFRKWYPTLGDQYSVYGASYARPPQKPIPVDQPLEDNAEFTWHGYRIRCLLTPGHSPGEVTYLISKNGQTVAFSGGLMHDGSRFTNWFDSEWDYGFAKGIDALTASVDRLIAEDFNVMLPIQGPAIRDAKAQLKTYRERLDTFLAAYIRGYPVFDKDPDKRDRISKPTEIPHLNQVTPHLYKLNDEFQGRNFSIIVSDSGHGLILDCGLFPKSVLEEVILGLRQHRGLKQIDAFWISHMHGDHFLHGPLLREKYGAKAWTLDKIVDRCENPRKYDYAALVSAYGDGFDGMPIDKGFADGETIDWEGYKIQVDWLPGQTEFGCCLWLEIDGKRIAFTGDNLFGDPRDETQTAHDCVVARNSAILEEGHILGSKYLLDLKPDIVMAAHGYVMPEPQGILQRYHNWSKEMAALFREMLPEKDYEYLFDPYWVSAYPYRVNLIDGRPHRVVITVRNFRDQPQKHRVKLVLPEGITAEPAILEGTVPAESRQSYEIQILAKDPDRLAEVEIIPLDIELDGKHYGQWFDFLIGRQSNSSN</sequence>
<evidence type="ECO:0000256" key="1">
    <source>
        <dbReference type="SAM" id="SignalP"/>
    </source>
</evidence>
<keyword evidence="3" id="KW-0378">Hydrolase</keyword>
<name>A0A518C9Q7_9BACT</name>
<dbReference type="PANTHER" id="PTHR23131:SF0">
    <property type="entry name" value="ENDORIBONUCLEASE LACTB2"/>
    <property type="match status" value="1"/>
</dbReference>
<dbReference type="PROSITE" id="PS51257">
    <property type="entry name" value="PROKAR_LIPOPROTEIN"/>
    <property type="match status" value="1"/>
</dbReference>
<dbReference type="SUPFAM" id="SSF56281">
    <property type="entry name" value="Metallo-hydrolase/oxidoreductase"/>
    <property type="match status" value="2"/>
</dbReference>
<feature type="domain" description="Metallo-beta-lactamase" evidence="2">
    <location>
        <begin position="43"/>
        <end position="232"/>
    </location>
</feature>
<dbReference type="SMART" id="SM00849">
    <property type="entry name" value="Lactamase_B"/>
    <property type="match status" value="2"/>
</dbReference>
<dbReference type="Pfam" id="PF00753">
    <property type="entry name" value="Lactamase_B"/>
    <property type="match status" value="1"/>
</dbReference>
<keyword evidence="4" id="KW-1185">Reference proteome</keyword>
<dbReference type="EMBL" id="CP036289">
    <property type="protein sequence ID" value="QDU75959.1"/>
    <property type="molecule type" value="Genomic_DNA"/>
</dbReference>
<keyword evidence="1" id="KW-0732">Signal</keyword>
<proteinExistence type="predicted"/>
<reference evidence="4" key="1">
    <citation type="submission" date="2019-02" db="EMBL/GenBank/DDBJ databases">
        <title>Deep-cultivation of Planctomycetes and their phenomic and genomic characterization uncovers novel biology.</title>
        <authorList>
            <person name="Wiegand S."/>
            <person name="Jogler M."/>
            <person name="Boedeker C."/>
            <person name="Pinto D."/>
            <person name="Vollmers J."/>
            <person name="Rivas-Marin E."/>
            <person name="Kohn T."/>
            <person name="Peeters S.H."/>
            <person name="Heuer A."/>
            <person name="Rast P."/>
            <person name="Oberbeckmann S."/>
            <person name="Bunk B."/>
            <person name="Jeske O."/>
            <person name="Meyerdierks A."/>
            <person name="Storesund J.E."/>
            <person name="Kallscheuer N."/>
            <person name="Luecker S."/>
            <person name="Lage O.M."/>
            <person name="Pohl T."/>
            <person name="Merkel B.J."/>
            <person name="Hornburger P."/>
            <person name="Mueller R.-W."/>
            <person name="Bruemmer F."/>
            <person name="Labrenz M."/>
            <person name="Spormann A.M."/>
            <person name="Op den Camp H."/>
            <person name="Overmann J."/>
            <person name="Amann R."/>
            <person name="Jetten M.S.M."/>
            <person name="Mascher T."/>
            <person name="Medema M.H."/>
            <person name="Devos D.P."/>
            <person name="Kaster A.-K."/>
            <person name="Ovreas L."/>
            <person name="Rohde M."/>
            <person name="Galperin M.Y."/>
            <person name="Jogler C."/>
        </authorList>
    </citation>
    <scope>NUCLEOTIDE SEQUENCE [LARGE SCALE GENOMIC DNA]</scope>
    <source>
        <strain evidence="4">Pan97</strain>
    </source>
</reference>
<dbReference type="EC" id="3.1.2.6" evidence="3"/>
<dbReference type="InterPro" id="IPR001279">
    <property type="entry name" value="Metallo-B-lactamas"/>
</dbReference>
<dbReference type="AlphaFoldDB" id="A0A518C9Q7"/>
<gene>
    <name evidence="3" type="primary">gloB_2</name>
    <name evidence="3" type="ORF">Pan97_30030</name>
</gene>
<protein>
    <submittedName>
        <fullName evidence="3">Hydroxyacylglutathione hydrolase</fullName>
        <ecNumber evidence="3">3.1.2.6</ecNumber>
    </submittedName>
</protein>
<organism evidence="3 4">
    <name type="scientific">Bremerella volcania</name>
    <dbReference type="NCBI Taxonomy" id="2527984"/>
    <lineage>
        <taxon>Bacteria</taxon>
        <taxon>Pseudomonadati</taxon>
        <taxon>Planctomycetota</taxon>
        <taxon>Planctomycetia</taxon>
        <taxon>Pirellulales</taxon>
        <taxon>Pirellulaceae</taxon>
        <taxon>Bremerella</taxon>
    </lineage>
</organism>
<dbReference type="KEGG" id="bvo:Pan97_30030"/>